<dbReference type="EMBL" id="AMQN01001860">
    <property type="status" value="NOT_ANNOTATED_CDS"/>
    <property type="molecule type" value="Genomic_DNA"/>
</dbReference>
<dbReference type="OrthoDB" id="439943at2759"/>
<dbReference type="STRING" id="283909.R7U946"/>
<sequence length="155" mass="18608">MWRLDDDSYLLAPIPFDIFQFMENHNIDYGYLSIGSEIESCVVGLWEAVEHYAEQNGASTEFYRKWKYPMYYFNNFEISRRSIWTSQEYRSYIDYIDHKGGIYFHRWGDAPIKSLGVTLTVQEKRTFCFRDVIQYHHSVYNLPPGFPHHNISEIH</sequence>
<dbReference type="EMBL" id="KB306105">
    <property type="protein sequence ID" value="ELU00217.1"/>
    <property type="molecule type" value="Genomic_DNA"/>
</dbReference>
<reference evidence="5" key="1">
    <citation type="submission" date="2012-12" db="EMBL/GenBank/DDBJ databases">
        <authorList>
            <person name="Hellsten U."/>
            <person name="Grimwood J."/>
            <person name="Chapman J.A."/>
            <person name="Shapiro H."/>
            <person name="Aerts A."/>
            <person name="Otillar R.P."/>
            <person name="Terry A.Y."/>
            <person name="Boore J.L."/>
            <person name="Simakov O."/>
            <person name="Marletaz F."/>
            <person name="Cho S.-J."/>
            <person name="Edsinger-Gonzales E."/>
            <person name="Havlak P."/>
            <person name="Kuo D.-H."/>
            <person name="Larsson T."/>
            <person name="Lv J."/>
            <person name="Arendt D."/>
            <person name="Savage R."/>
            <person name="Osoegawa K."/>
            <person name="de Jong P."/>
            <person name="Lindberg D.R."/>
            <person name="Seaver E.C."/>
            <person name="Weisblat D.A."/>
            <person name="Putnam N.H."/>
            <person name="Grigoriev I.V."/>
            <person name="Rokhsar D.S."/>
        </authorList>
    </citation>
    <scope>NUCLEOTIDE SEQUENCE</scope>
    <source>
        <strain evidence="5">I ESC-2004</strain>
    </source>
</reference>
<keyword evidence="2" id="KW-0808">Transferase</keyword>
<evidence type="ECO:0000256" key="2">
    <source>
        <dbReference type="ARBA" id="ARBA00022679"/>
    </source>
</evidence>
<evidence type="ECO:0000313" key="3">
    <source>
        <dbReference type="EMBL" id="ELU00217.1"/>
    </source>
</evidence>
<dbReference type="Proteomes" id="UP000014760">
    <property type="component" value="Unassembled WGS sequence"/>
</dbReference>
<name>R7U946_CAPTE</name>
<proteinExistence type="inferred from homology"/>
<keyword evidence="5" id="KW-1185">Reference proteome</keyword>
<dbReference type="HOGENOM" id="CLU_1697194_0_0_1"/>
<dbReference type="AlphaFoldDB" id="R7U946"/>
<organism evidence="3">
    <name type="scientific">Capitella teleta</name>
    <name type="common">Polychaete worm</name>
    <dbReference type="NCBI Taxonomy" id="283909"/>
    <lineage>
        <taxon>Eukaryota</taxon>
        <taxon>Metazoa</taxon>
        <taxon>Spiralia</taxon>
        <taxon>Lophotrochozoa</taxon>
        <taxon>Annelida</taxon>
        <taxon>Polychaeta</taxon>
        <taxon>Sedentaria</taxon>
        <taxon>Scolecida</taxon>
        <taxon>Capitellidae</taxon>
        <taxon>Capitella</taxon>
    </lineage>
</organism>
<dbReference type="GO" id="GO:0000032">
    <property type="term" value="P:cell wall mannoprotein biosynthetic process"/>
    <property type="evidence" value="ECO:0007669"/>
    <property type="project" value="TreeGrafter"/>
</dbReference>
<dbReference type="Pfam" id="PF01793">
    <property type="entry name" value="Glyco_transf_15"/>
    <property type="match status" value="1"/>
</dbReference>
<dbReference type="GO" id="GO:0000026">
    <property type="term" value="F:alpha-1,2-mannosyltransferase activity"/>
    <property type="evidence" value="ECO:0007669"/>
    <property type="project" value="TreeGrafter"/>
</dbReference>
<gene>
    <name evidence="3" type="ORF">CAPTEDRAFT_100603</name>
</gene>
<dbReference type="GO" id="GO:0016020">
    <property type="term" value="C:membrane"/>
    <property type="evidence" value="ECO:0007669"/>
    <property type="project" value="InterPro"/>
</dbReference>
<dbReference type="EnsemblMetazoa" id="CapteT100603">
    <property type="protein sequence ID" value="CapteP100603"/>
    <property type="gene ID" value="CapteG100603"/>
</dbReference>
<reference evidence="3 5" key="2">
    <citation type="journal article" date="2013" name="Nature">
        <title>Insights into bilaterian evolution from three spiralian genomes.</title>
        <authorList>
            <person name="Simakov O."/>
            <person name="Marletaz F."/>
            <person name="Cho S.J."/>
            <person name="Edsinger-Gonzales E."/>
            <person name="Havlak P."/>
            <person name="Hellsten U."/>
            <person name="Kuo D.H."/>
            <person name="Larsson T."/>
            <person name="Lv J."/>
            <person name="Arendt D."/>
            <person name="Savage R."/>
            <person name="Osoegawa K."/>
            <person name="de Jong P."/>
            <person name="Grimwood J."/>
            <person name="Chapman J.A."/>
            <person name="Shapiro H."/>
            <person name="Aerts A."/>
            <person name="Otillar R.P."/>
            <person name="Terry A.Y."/>
            <person name="Boore J.L."/>
            <person name="Grigoriev I.V."/>
            <person name="Lindberg D.R."/>
            <person name="Seaver E.C."/>
            <person name="Weisblat D.A."/>
            <person name="Putnam N.H."/>
            <person name="Rokhsar D.S."/>
        </authorList>
    </citation>
    <scope>NUCLEOTIDE SEQUENCE</scope>
    <source>
        <strain evidence="3 5">I ESC-2004</strain>
    </source>
</reference>
<dbReference type="SUPFAM" id="SSF53448">
    <property type="entry name" value="Nucleotide-diphospho-sugar transferases"/>
    <property type="match status" value="1"/>
</dbReference>
<evidence type="ECO:0000256" key="1">
    <source>
        <dbReference type="ARBA" id="ARBA00007677"/>
    </source>
</evidence>
<accession>R7U946</accession>
<dbReference type="GO" id="GO:0006487">
    <property type="term" value="P:protein N-linked glycosylation"/>
    <property type="evidence" value="ECO:0007669"/>
    <property type="project" value="TreeGrafter"/>
</dbReference>
<evidence type="ECO:0000313" key="4">
    <source>
        <dbReference type="EnsemblMetazoa" id="CapteP100603"/>
    </source>
</evidence>
<dbReference type="InterPro" id="IPR029044">
    <property type="entry name" value="Nucleotide-diphossugar_trans"/>
</dbReference>
<dbReference type="Gene3D" id="3.90.550.10">
    <property type="entry name" value="Spore Coat Polysaccharide Biosynthesis Protein SpsA, Chain A"/>
    <property type="match status" value="1"/>
</dbReference>
<comment type="similarity">
    <text evidence="1">Belongs to the glycosyltransferase 15 family.</text>
</comment>
<dbReference type="PANTHER" id="PTHR31121:SF6">
    <property type="entry name" value="ALPHA-1,2 MANNOSYLTRANSFERASE KTR1"/>
    <property type="match status" value="1"/>
</dbReference>
<protein>
    <submittedName>
        <fullName evidence="3 4">Uncharacterized protein</fullName>
    </submittedName>
</protein>
<reference evidence="4" key="3">
    <citation type="submission" date="2015-06" db="UniProtKB">
        <authorList>
            <consortium name="EnsemblMetazoa"/>
        </authorList>
    </citation>
    <scope>IDENTIFICATION</scope>
</reference>
<dbReference type="InterPro" id="IPR002685">
    <property type="entry name" value="Glyco_trans_15"/>
</dbReference>
<dbReference type="PANTHER" id="PTHR31121">
    <property type="entry name" value="ALPHA-1,2 MANNOSYLTRANSFERASE KTR1"/>
    <property type="match status" value="1"/>
</dbReference>
<dbReference type="GO" id="GO:0005794">
    <property type="term" value="C:Golgi apparatus"/>
    <property type="evidence" value="ECO:0007669"/>
    <property type="project" value="TreeGrafter"/>
</dbReference>
<evidence type="ECO:0000313" key="5">
    <source>
        <dbReference type="Proteomes" id="UP000014760"/>
    </source>
</evidence>